<evidence type="ECO:0000256" key="2">
    <source>
        <dbReference type="ARBA" id="ARBA00022448"/>
    </source>
</evidence>
<feature type="region of interest" description="Disordered" evidence="6">
    <location>
        <begin position="448"/>
        <end position="469"/>
    </location>
</feature>
<dbReference type="PROSITE" id="PS50850">
    <property type="entry name" value="MFS"/>
    <property type="match status" value="1"/>
</dbReference>
<evidence type="ECO:0000256" key="1">
    <source>
        <dbReference type="ARBA" id="ARBA00004141"/>
    </source>
</evidence>
<feature type="transmembrane region" description="Helical" evidence="7">
    <location>
        <begin position="152"/>
        <end position="170"/>
    </location>
</feature>
<feature type="transmembrane region" description="Helical" evidence="7">
    <location>
        <begin position="182"/>
        <end position="201"/>
    </location>
</feature>
<evidence type="ECO:0000256" key="3">
    <source>
        <dbReference type="ARBA" id="ARBA00022692"/>
    </source>
</evidence>
<dbReference type="Proteomes" id="UP000646827">
    <property type="component" value="Unassembled WGS sequence"/>
</dbReference>
<feature type="domain" description="Major facilitator superfamily (MFS) profile" evidence="8">
    <location>
        <begin position="22"/>
        <end position="432"/>
    </location>
</feature>
<evidence type="ECO:0000256" key="4">
    <source>
        <dbReference type="ARBA" id="ARBA00022989"/>
    </source>
</evidence>
<evidence type="ECO:0000313" key="9">
    <source>
        <dbReference type="EMBL" id="KAG2222430.1"/>
    </source>
</evidence>
<proteinExistence type="predicted"/>
<dbReference type="EMBL" id="JAEPRB010000083">
    <property type="protein sequence ID" value="KAG2222430.1"/>
    <property type="molecule type" value="Genomic_DNA"/>
</dbReference>
<feature type="transmembrane region" description="Helical" evidence="7">
    <location>
        <begin position="340"/>
        <end position="366"/>
    </location>
</feature>
<dbReference type="SUPFAM" id="SSF103473">
    <property type="entry name" value="MFS general substrate transporter"/>
    <property type="match status" value="1"/>
</dbReference>
<comment type="subcellular location">
    <subcellularLocation>
        <location evidence="1">Membrane</location>
        <topology evidence="1">Multi-pass membrane protein</topology>
    </subcellularLocation>
</comment>
<feature type="transmembrane region" description="Helical" evidence="7">
    <location>
        <begin position="123"/>
        <end position="140"/>
    </location>
</feature>
<keyword evidence="4 7" id="KW-1133">Transmembrane helix</keyword>
<dbReference type="PANTHER" id="PTHR23503:SF8">
    <property type="entry name" value="FACILITATED GLUCOSE TRANSPORTER PROTEIN 1"/>
    <property type="match status" value="1"/>
</dbReference>
<reference evidence="9 10" key="1">
    <citation type="submission" date="2020-12" db="EMBL/GenBank/DDBJ databases">
        <title>Metabolic potential, ecology and presence of endohyphal bacteria is reflected in genomic diversity of Mucoromycotina.</title>
        <authorList>
            <person name="Muszewska A."/>
            <person name="Okrasinska A."/>
            <person name="Steczkiewicz K."/>
            <person name="Drgas O."/>
            <person name="Orlowska M."/>
            <person name="Perlinska-Lenart U."/>
            <person name="Aleksandrzak-Piekarczyk T."/>
            <person name="Szatraj K."/>
            <person name="Zielenkiewicz U."/>
            <person name="Pilsyk S."/>
            <person name="Malc E."/>
            <person name="Mieczkowski P."/>
            <person name="Kruszewska J.S."/>
            <person name="Biernat P."/>
            <person name="Pawlowska J."/>
        </authorList>
    </citation>
    <scope>NUCLEOTIDE SEQUENCE [LARGE SCALE GENOMIC DNA]</scope>
    <source>
        <strain evidence="9 10">CBS 142.35</strain>
    </source>
</reference>
<dbReference type="InterPro" id="IPR005828">
    <property type="entry name" value="MFS_sugar_transport-like"/>
</dbReference>
<evidence type="ECO:0000256" key="7">
    <source>
        <dbReference type="SAM" id="Phobius"/>
    </source>
</evidence>
<dbReference type="InterPro" id="IPR005829">
    <property type="entry name" value="Sugar_transporter_CS"/>
</dbReference>
<dbReference type="GO" id="GO:0016020">
    <property type="term" value="C:membrane"/>
    <property type="evidence" value="ECO:0007669"/>
    <property type="project" value="UniProtKB-SubCell"/>
</dbReference>
<feature type="transmembrane region" description="Helical" evidence="7">
    <location>
        <begin position="15"/>
        <end position="37"/>
    </location>
</feature>
<evidence type="ECO:0000259" key="8">
    <source>
        <dbReference type="PROSITE" id="PS50850"/>
    </source>
</evidence>
<keyword evidence="10" id="KW-1185">Reference proteome</keyword>
<dbReference type="InterPro" id="IPR045263">
    <property type="entry name" value="GLUT"/>
</dbReference>
<feature type="transmembrane region" description="Helical" evidence="7">
    <location>
        <begin position="408"/>
        <end position="428"/>
    </location>
</feature>
<dbReference type="GO" id="GO:0015149">
    <property type="term" value="F:hexose transmembrane transporter activity"/>
    <property type="evidence" value="ECO:0007669"/>
    <property type="project" value="TreeGrafter"/>
</dbReference>
<dbReference type="PANTHER" id="PTHR23503">
    <property type="entry name" value="SOLUTE CARRIER FAMILY 2"/>
    <property type="match status" value="1"/>
</dbReference>
<feature type="transmembrane region" description="Helical" evidence="7">
    <location>
        <begin position="57"/>
        <end position="83"/>
    </location>
</feature>
<keyword evidence="3 7" id="KW-0812">Transmembrane</keyword>
<dbReference type="InterPro" id="IPR036259">
    <property type="entry name" value="MFS_trans_sf"/>
</dbReference>
<dbReference type="InterPro" id="IPR020846">
    <property type="entry name" value="MFS_dom"/>
</dbReference>
<organism evidence="9 10">
    <name type="scientific">Circinella minor</name>
    <dbReference type="NCBI Taxonomy" id="1195481"/>
    <lineage>
        <taxon>Eukaryota</taxon>
        <taxon>Fungi</taxon>
        <taxon>Fungi incertae sedis</taxon>
        <taxon>Mucoromycota</taxon>
        <taxon>Mucoromycotina</taxon>
        <taxon>Mucoromycetes</taxon>
        <taxon>Mucorales</taxon>
        <taxon>Lichtheimiaceae</taxon>
        <taxon>Circinella</taxon>
    </lineage>
</organism>
<dbReference type="PROSITE" id="PS00217">
    <property type="entry name" value="SUGAR_TRANSPORT_2"/>
    <property type="match status" value="1"/>
</dbReference>
<evidence type="ECO:0000256" key="5">
    <source>
        <dbReference type="ARBA" id="ARBA00023136"/>
    </source>
</evidence>
<feature type="transmembrane region" description="Helical" evidence="7">
    <location>
        <begin position="306"/>
        <end position="328"/>
    </location>
</feature>
<keyword evidence="5 7" id="KW-0472">Membrane</keyword>
<comment type="caution">
    <text evidence="9">The sequence shown here is derived from an EMBL/GenBank/DDBJ whole genome shotgun (WGS) entry which is preliminary data.</text>
</comment>
<feature type="transmembrane region" description="Helical" evidence="7">
    <location>
        <begin position="266"/>
        <end position="286"/>
    </location>
</feature>
<gene>
    <name evidence="9" type="ORF">INT45_009442</name>
</gene>
<sequence>MVGQNPHNRSEDLGFPLYMTFCAVIAALSGFNVGWHISVPNMPQTVITKCSAATYSLLISFADHGFTVGAFALGGLAGSYITTYSNVKFGRRHNIMISCGWTILGGILSATSINIGMYSVGRAFVGIGAGMCGSSVAIYVSEISTKKSRGALGSLFELFLNLGLLLTQVAGRYMAYPPVWRVLWVIPTIIAAIQLAVLFFFTVECPRRLTADGQVDKARAVLQRLRQGADIDTEFQALLNARQREVDSGSKKMNILDIILCKDRSVTWNTVIVMVVQASNQIGGIGPMSVYSVNFLAKIFGGDLELGTNISIANATANIIATFIAVIFMHKVGRKGFMRLAPLSITAAILFTFTYSMGCGVIPWLIAPELLPLSALPPGSALGCLSNWLFNFVINTVWPYQDANLGNYSFTVFAGINFLIFLFVLFCMPETTGKDLDQKTENNPKLADEELHGTAGSPNGSDDSFNTDRKVNNVHHIENAH</sequence>
<keyword evidence="2" id="KW-0813">Transport</keyword>
<evidence type="ECO:0000256" key="6">
    <source>
        <dbReference type="SAM" id="MobiDB-lite"/>
    </source>
</evidence>
<dbReference type="Pfam" id="PF00083">
    <property type="entry name" value="Sugar_tr"/>
    <property type="match status" value="2"/>
</dbReference>
<name>A0A8H7S491_9FUNG</name>
<accession>A0A8H7S491</accession>
<dbReference type="OrthoDB" id="6612291at2759"/>
<evidence type="ECO:0000313" key="10">
    <source>
        <dbReference type="Proteomes" id="UP000646827"/>
    </source>
</evidence>
<dbReference type="AlphaFoldDB" id="A0A8H7S491"/>
<feature type="transmembrane region" description="Helical" evidence="7">
    <location>
        <begin position="95"/>
        <end position="117"/>
    </location>
</feature>
<protein>
    <recommendedName>
        <fullName evidence="8">Major facilitator superfamily (MFS) profile domain-containing protein</fullName>
    </recommendedName>
</protein>
<dbReference type="Gene3D" id="1.20.1250.20">
    <property type="entry name" value="MFS general substrate transporter like domains"/>
    <property type="match status" value="1"/>
</dbReference>